<dbReference type="InterPro" id="IPR004843">
    <property type="entry name" value="Calcineurin-like_PHP"/>
</dbReference>
<protein>
    <recommendedName>
        <fullName evidence="1">Calcineurin-like phosphoesterase domain-containing protein</fullName>
    </recommendedName>
</protein>
<evidence type="ECO:0000259" key="1">
    <source>
        <dbReference type="Pfam" id="PF00149"/>
    </source>
</evidence>
<name>A0A3G5ADE9_9VIRU</name>
<evidence type="ECO:0000313" key="2">
    <source>
        <dbReference type="EMBL" id="AYV85246.1"/>
    </source>
</evidence>
<dbReference type="Pfam" id="PF00149">
    <property type="entry name" value="Metallophos"/>
    <property type="match status" value="1"/>
</dbReference>
<dbReference type="EMBL" id="MK072444">
    <property type="protein sequence ID" value="AYV85246.1"/>
    <property type="molecule type" value="Genomic_DNA"/>
</dbReference>
<dbReference type="InterPro" id="IPR029052">
    <property type="entry name" value="Metallo-depent_PP-like"/>
</dbReference>
<gene>
    <name evidence="2" type="ORF">Satyrvirus8_4</name>
</gene>
<proteinExistence type="predicted"/>
<dbReference type="SUPFAM" id="SSF56300">
    <property type="entry name" value="Metallo-dependent phosphatases"/>
    <property type="match status" value="1"/>
</dbReference>
<sequence length="223" mass="25846">MEYIEDQIFFYVHGIKLEIVIIRLSIKDPILCISDLQESPELNMLIWNKALDIIKNYSDISECTLIMAGDFYGESFLKDEKRVEVRGKSGTVDYNLYSINQKPKFIVYGNHDIPPNNFIKNNYLKLDNGTTITGADFIESKHYPNFLNDVEKSLKNYADIFVTHETPKLSTLWGNSNLTKLIKKYRPKIHIFGHCHLPNSIYVENNIIFINCDSRFVLILPST</sequence>
<dbReference type="Gene3D" id="3.60.21.10">
    <property type="match status" value="1"/>
</dbReference>
<reference evidence="2" key="1">
    <citation type="submission" date="2018-10" db="EMBL/GenBank/DDBJ databases">
        <title>Hidden diversity of soil giant viruses.</title>
        <authorList>
            <person name="Schulz F."/>
            <person name="Alteio L."/>
            <person name="Goudeau D."/>
            <person name="Ryan E.M."/>
            <person name="Malmstrom R.R."/>
            <person name="Blanchard J."/>
            <person name="Woyke T."/>
        </authorList>
    </citation>
    <scope>NUCLEOTIDE SEQUENCE</scope>
    <source>
        <strain evidence="2">SAV1</strain>
    </source>
</reference>
<feature type="domain" description="Calcineurin-like phosphoesterase" evidence="1">
    <location>
        <begin position="29"/>
        <end position="197"/>
    </location>
</feature>
<dbReference type="GO" id="GO:0016787">
    <property type="term" value="F:hydrolase activity"/>
    <property type="evidence" value="ECO:0007669"/>
    <property type="project" value="InterPro"/>
</dbReference>
<accession>A0A3G5ADE9</accession>
<organism evidence="2">
    <name type="scientific">Satyrvirus sp</name>
    <dbReference type="NCBI Taxonomy" id="2487771"/>
    <lineage>
        <taxon>Viruses</taxon>
        <taxon>Varidnaviria</taxon>
        <taxon>Bamfordvirae</taxon>
        <taxon>Nucleocytoviricota</taxon>
        <taxon>Megaviricetes</taxon>
        <taxon>Imitervirales</taxon>
        <taxon>Mimiviridae</taxon>
        <taxon>Megamimivirinae</taxon>
    </lineage>
</organism>